<dbReference type="CDD" id="cd00338">
    <property type="entry name" value="Ser_Recombinase"/>
    <property type="match status" value="1"/>
</dbReference>
<evidence type="ECO:0000256" key="3">
    <source>
        <dbReference type="ARBA" id="ARBA00023172"/>
    </source>
</evidence>
<dbReference type="EMBL" id="FSRL01000001">
    <property type="protein sequence ID" value="SIN77930.1"/>
    <property type="molecule type" value="Genomic_DNA"/>
</dbReference>
<dbReference type="SUPFAM" id="SSF53041">
    <property type="entry name" value="Resolvase-like"/>
    <property type="match status" value="1"/>
</dbReference>
<feature type="active site" description="O-(5'-phospho-DNA)-serine intermediate" evidence="4 5">
    <location>
        <position position="21"/>
    </location>
</feature>
<evidence type="ECO:0000313" key="9">
    <source>
        <dbReference type="EMBL" id="SIN77930.1"/>
    </source>
</evidence>
<name>A0A1N6E4G7_9RHOB</name>
<proteinExistence type="predicted"/>
<dbReference type="RefSeq" id="WP_074254520.1">
    <property type="nucleotide sequence ID" value="NZ_FSRL01000001.1"/>
</dbReference>
<organism evidence="9 10">
    <name type="scientific">Vannielia litorea</name>
    <dbReference type="NCBI Taxonomy" id="1217970"/>
    <lineage>
        <taxon>Bacteria</taxon>
        <taxon>Pseudomonadati</taxon>
        <taxon>Pseudomonadota</taxon>
        <taxon>Alphaproteobacteria</taxon>
        <taxon>Rhodobacterales</taxon>
        <taxon>Paracoccaceae</taxon>
        <taxon>Vannielia</taxon>
    </lineage>
</organism>
<dbReference type="InterPro" id="IPR036162">
    <property type="entry name" value="Resolvase-like_N_sf"/>
</dbReference>
<protein>
    <submittedName>
        <fullName evidence="9">Recombinase zinc beta ribbon domain-containing protein</fullName>
    </submittedName>
</protein>
<dbReference type="OrthoDB" id="7277848at2"/>
<dbReference type="PANTHER" id="PTHR30461">
    <property type="entry name" value="DNA-INVERTASE FROM LAMBDOID PROPHAGE"/>
    <property type="match status" value="1"/>
</dbReference>
<dbReference type="Pfam" id="PF13408">
    <property type="entry name" value="Zn_ribbon_recom"/>
    <property type="match status" value="1"/>
</dbReference>
<keyword evidence="6" id="KW-0175">Coiled coil</keyword>
<dbReference type="STRING" id="1217970.SAMN05444002_0324"/>
<dbReference type="InterPro" id="IPR011109">
    <property type="entry name" value="DNA_bind_recombinase_dom"/>
</dbReference>
<dbReference type="GO" id="GO:0003677">
    <property type="term" value="F:DNA binding"/>
    <property type="evidence" value="ECO:0007669"/>
    <property type="project" value="UniProtKB-KW"/>
</dbReference>
<evidence type="ECO:0000256" key="5">
    <source>
        <dbReference type="PROSITE-ProRule" id="PRU10137"/>
    </source>
</evidence>
<feature type="domain" description="Recombinase" evidence="8">
    <location>
        <begin position="169"/>
        <end position="286"/>
    </location>
</feature>
<evidence type="ECO:0000256" key="4">
    <source>
        <dbReference type="PIRSR" id="PIRSR606118-50"/>
    </source>
</evidence>
<feature type="coiled-coil region" evidence="6">
    <location>
        <begin position="379"/>
        <end position="436"/>
    </location>
</feature>
<dbReference type="Gene3D" id="3.90.1750.20">
    <property type="entry name" value="Putative Large Serine Recombinase, Chain B, Domain 2"/>
    <property type="match status" value="1"/>
</dbReference>
<evidence type="ECO:0000259" key="8">
    <source>
        <dbReference type="PROSITE" id="PS51737"/>
    </source>
</evidence>
<dbReference type="SMART" id="SM00857">
    <property type="entry name" value="Resolvase"/>
    <property type="match status" value="1"/>
</dbReference>
<dbReference type="GO" id="GO:0015074">
    <property type="term" value="P:DNA integration"/>
    <property type="evidence" value="ECO:0007669"/>
    <property type="project" value="UniProtKB-KW"/>
</dbReference>
<dbReference type="Pfam" id="PF00239">
    <property type="entry name" value="Resolvase"/>
    <property type="match status" value="1"/>
</dbReference>
<keyword evidence="2" id="KW-0238">DNA-binding</keyword>
<dbReference type="PROSITE" id="PS00397">
    <property type="entry name" value="RECOMBINASES_1"/>
    <property type="match status" value="1"/>
</dbReference>
<reference evidence="10" key="1">
    <citation type="submission" date="2016-11" db="EMBL/GenBank/DDBJ databases">
        <authorList>
            <person name="Varghese N."/>
            <person name="Submissions S."/>
        </authorList>
    </citation>
    <scope>NUCLEOTIDE SEQUENCE [LARGE SCALE GENOMIC DNA]</scope>
    <source>
        <strain evidence="10">DSM 29440</strain>
    </source>
</reference>
<gene>
    <name evidence="9" type="ORF">SAMN05444002_0324</name>
</gene>
<keyword evidence="1" id="KW-0229">DNA integration</keyword>
<keyword evidence="10" id="KW-1185">Reference proteome</keyword>
<dbReference type="PANTHER" id="PTHR30461:SF23">
    <property type="entry name" value="DNA RECOMBINASE-RELATED"/>
    <property type="match status" value="1"/>
</dbReference>
<evidence type="ECO:0000259" key="7">
    <source>
        <dbReference type="PROSITE" id="PS51736"/>
    </source>
</evidence>
<dbReference type="InterPro" id="IPR006119">
    <property type="entry name" value="Resolv_N"/>
</dbReference>
<dbReference type="Gene3D" id="3.40.50.1390">
    <property type="entry name" value="Resolvase, N-terminal catalytic domain"/>
    <property type="match status" value="1"/>
</dbReference>
<dbReference type="GO" id="GO:0000150">
    <property type="term" value="F:DNA strand exchange activity"/>
    <property type="evidence" value="ECO:0007669"/>
    <property type="project" value="InterPro"/>
</dbReference>
<dbReference type="InterPro" id="IPR025827">
    <property type="entry name" value="Zn_ribbon_recom_dom"/>
</dbReference>
<sequence length="517" mass="58448">MGYVQKIEGDAPAALIYCRVSSTKQKVDGSGLESQEQRCRSYADMHGYAVEAVFPDDVSGGGDFMKRPGMVALLSFLDAQPGKPYVIIFDDLKRFARDRDFHWKLRKALSARGAVPKCLNFNFEDTPEGEFIETIMAAQGHLEREQNRRQVIQKMKARVEAGYWVFRAPVGYKHVSAKGGGGKVLVPDEPLASVVREALDGYASGRFVSQAEVQRFLERDPHFPKDRKDGSLRPMTVTRLLKKVVYAGYVEAPKWGVTVREGQHDGLISFETYQRIQDNLEGKKRAPAARKDYHIDFPLRGFVACNCCGNAMTAAWSTGCRKRYAYYRCETRGCEEKSKGIPRAKMEEAFEGILQSLTPSRKLFGLVKAMFADAWEMRSAQAHAARDEWKRQLKDAEKQVEGLIDRLVDTENRTVAKKLEERIDALERQKLVLAEKATKELPTKARLEDCMELTLRFLSSPWNIYKNGTHAVQQTVLRLAFAEPLRYCRNNGYGTIKTAFPFKVLGDLTGLNGEMVL</sequence>
<feature type="domain" description="Resolvase/invertase-type recombinase catalytic" evidence="7">
    <location>
        <begin position="13"/>
        <end position="162"/>
    </location>
</feature>
<dbReference type="AlphaFoldDB" id="A0A1N6E4G7"/>
<evidence type="ECO:0000256" key="2">
    <source>
        <dbReference type="ARBA" id="ARBA00023125"/>
    </source>
</evidence>
<dbReference type="PROSITE" id="PS51737">
    <property type="entry name" value="RECOMBINASE_DNA_BIND"/>
    <property type="match status" value="1"/>
</dbReference>
<dbReference type="PROSITE" id="PS51736">
    <property type="entry name" value="RECOMBINASES_3"/>
    <property type="match status" value="1"/>
</dbReference>
<dbReference type="InterPro" id="IPR006118">
    <property type="entry name" value="Recombinase_CS"/>
</dbReference>
<evidence type="ECO:0000256" key="1">
    <source>
        <dbReference type="ARBA" id="ARBA00022908"/>
    </source>
</evidence>
<dbReference type="Pfam" id="PF07508">
    <property type="entry name" value="Recombinase"/>
    <property type="match status" value="1"/>
</dbReference>
<dbReference type="InterPro" id="IPR050639">
    <property type="entry name" value="SSR_resolvase"/>
</dbReference>
<evidence type="ECO:0000256" key="6">
    <source>
        <dbReference type="SAM" id="Coils"/>
    </source>
</evidence>
<accession>A0A1N6E4G7</accession>
<keyword evidence="3" id="KW-0233">DNA recombination</keyword>
<dbReference type="InterPro" id="IPR038109">
    <property type="entry name" value="DNA_bind_recomb_sf"/>
</dbReference>
<evidence type="ECO:0000313" key="10">
    <source>
        <dbReference type="Proteomes" id="UP000184932"/>
    </source>
</evidence>
<dbReference type="Proteomes" id="UP000184932">
    <property type="component" value="Unassembled WGS sequence"/>
</dbReference>